<feature type="transmembrane region" description="Helical" evidence="8">
    <location>
        <begin position="166"/>
        <end position="187"/>
    </location>
</feature>
<dbReference type="PANTHER" id="PTHR32196">
    <property type="entry name" value="ABC TRANSPORTER PERMEASE PROTEIN YPHD-RELATED-RELATED"/>
    <property type="match status" value="1"/>
</dbReference>
<feature type="transmembrane region" description="Helical" evidence="8">
    <location>
        <begin position="121"/>
        <end position="146"/>
    </location>
</feature>
<evidence type="ECO:0000256" key="6">
    <source>
        <dbReference type="ARBA" id="ARBA00022989"/>
    </source>
</evidence>
<keyword evidence="9" id="KW-0762">Sugar transport</keyword>
<keyword evidence="4" id="KW-0997">Cell inner membrane</keyword>
<evidence type="ECO:0000256" key="2">
    <source>
        <dbReference type="ARBA" id="ARBA00022448"/>
    </source>
</evidence>
<keyword evidence="10" id="KW-1185">Reference proteome</keyword>
<dbReference type="InterPro" id="IPR001851">
    <property type="entry name" value="ABC_transp_permease"/>
</dbReference>
<name>A0A2W7NR51_9RHOB</name>
<dbReference type="AlphaFoldDB" id="A0A2W7NR51"/>
<accession>A0A2W7NR51</accession>
<comment type="caution">
    <text evidence="9">The sequence shown here is derived from an EMBL/GenBank/DDBJ whole genome shotgun (WGS) entry which is preliminary data.</text>
</comment>
<feature type="transmembrane region" description="Helical" evidence="8">
    <location>
        <begin position="92"/>
        <end position="114"/>
    </location>
</feature>
<dbReference type="GO" id="GO:0022857">
    <property type="term" value="F:transmembrane transporter activity"/>
    <property type="evidence" value="ECO:0007669"/>
    <property type="project" value="InterPro"/>
</dbReference>
<keyword evidence="5 8" id="KW-0812">Transmembrane</keyword>
<dbReference type="PANTHER" id="PTHR32196:SF21">
    <property type="entry name" value="ABC TRANSPORTER PERMEASE PROTEIN YPHD-RELATED"/>
    <property type="match status" value="1"/>
</dbReference>
<evidence type="ECO:0000256" key="8">
    <source>
        <dbReference type="SAM" id="Phobius"/>
    </source>
</evidence>
<evidence type="ECO:0000313" key="10">
    <source>
        <dbReference type="Proteomes" id="UP000248916"/>
    </source>
</evidence>
<feature type="transmembrane region" description="Helical" evidence="8">
    <location>
        <begin position="218"/>
        <end position="238"/>
    </location>
</feature>
<evidence type="ECO:0000256" key="5">
    <source>
        <dbReference type="ARBA" id="ARBA00022692"/>
    </source>
</evidence>
<proteinExistence type="predicted"/>
<protein>
    <submittedName>
        <fullName evidence="9">Simple sugar transport system permease protein</fullName>
    </submittedName>
</protein>
<dbReference type="Proteomes" id="UP000248916">
    <property type="component" value="Unassembled WGS sequence"/>
</dbReference>
<feature type="transmembrane region" description="Helical" evidence="8">
    <location>
        <begin position="68"/>
        <end position="86"/>
    </location>
</feature>
<dbReference type="EMBL" id="QKZL01000016">
    <property type="protein sequence ID" value="PZX13772.1"/>
    <property type="molecule type" value="Genomic_DNA"/>
</dbReference>
<dbReference type="RefSeq" id="WP_111538190.1">
    <property type="nucleotide sequence ID" value="NZ_QKZL01000016.1"/>
</dbReference>
<reference evidence="9 10" key="1">
    <citation type="submission" date="2018-06" db="EMBL/GenBank/DDBJ databases">
        <title>Genomic Encyclopedia of Archaeal and Bacterial Type Strains, Phase II (KMG-II): from individual species to whole genera.</title>
        <authorList>
            <person name="Goeker M."/>
        </authorList>
    </citation>
    <scope>NUCLEOTIDE SEQUENCE [LARGE SCALE GENOMIC DNA]</scope>
    <source>
        <strain evidence="9 10">DSM 22009</strain>
    </source>
</reference>
<evidence type="ECO:0000313" key="9">
    <source>
        <dbReference type="EMBL" id="PZX13772.1"/>
    </source>
</evidence>
<evidence type="ECO:0000256" key="1">
    <source>
        <dbReference type="ARBA" id="ARBA00004651"/>
    </source>
</evidence>
<feature type="transmembrane region" description="Helical" evidence="8">
    <location>
        <begin position="12"/>
        <end position="35"/>
    </location>
</feature>
<organism evidence="9 10">
    <name type="scientific">Palleronia aestuarii</name>
    <dbReference type="NCBI Taxonomy" id="568105"/>
    <lineage>
        <taxon>Bacteria</taxon>
        <taxon>Pseudomonadati</taxon>
        <taxon>Pseudomonadota</taxon>
        <taxon>Alphaproteobacteria</taxon>
        <taxon>Rhodobacterales</taxon>
        <taxon>Roseobacteraceae</taxon>
        <taxon>Palleronia</taxon>
    </lineage>
</organism>
<dbReference type="CDD" id="cd06579">
    <property type="entry name" value="TM_PBP1_transp_AraH_like"/>
    <property type="match status" value="1"/>
</dbReference>
<feature type="transmembrane region" description="Helical" evidence="8">
    <location>
        <begin position="41"/>
        <end position="61"/>
    </location>
</feature>
<feature type="transmembrane region" description="Helical" evidence="8">
    <location>
        <begin position="297"/>
        <end position="321"/>
    </location>
</feature>
<evidence type="ECO:0000256" key="7">
    <source>
        <dbReference type="ARBA" id="ARBA00023136"/>
    </source>
</evidence>
<keyword evidence="7 8" id="KW-0472">Membrane</keyword>
<evidence type="ECO:0000256" key="3">
    <source>
        <dbReference type="ARBA" id="ARBA00022475"/>
    </source>
</evidence>
<keyword evidence="2" id="KW-0813">Transport</keyword>
<keyword evidence="6 8" id="KW-1133">Transmembrane helix</keyword>
<keyword evidence="3" id="KW-1003">Cell membrane</keyword>
<comment type="subcellular location">
    <subcellularLocation>
        <location evidence="1">Cell membrane</location>
        <topology evidence="1">Multi-pass membrane protein</topology>
    </subcellularLocation>
</comment>
<gene>
    <name evidence="9" type="ORF">LX81_03106</name>
</gene>
<dbReference type="Pfam" id="PF02653">
    <property type="entry name" value="BPD_transp_2"/>
    <property type="match status" value="1"/>
</dbReference>
<evidence type="ECO:0000256" key="4">
    <source>
        <dbReference type="ARBA" id="ARBA00022519"/>
    </source>
</evidence>
<dbReference type="OrthoDB" id="8843934at2"/>
<dbReference type="GO" id="GO:0005886">
    <property type="term" value="C:plasma membrane"/>
    <property type="evidence" value="ECO:0007669"/>
    <property type="project" value="UniProtKB-SubCell"/>
</dbReference>
<sequence>MARRLPIGGTEAWLLAVILLICVCLSLTTETFLTLVNAFDLLNYSAVNLIFAAGLLVVLIAGGIDISFAVGASVVQYLVVITLMQIGGGNWAVGISLAILFGAALGAINAALIYHFRIISIVVTIATFNLFFGLLMFFSGGVSLYLLPDWLSSRVILFEHETSFGWAEITLPVAVMVAVLVATWALLNRLSIGRQLFAMGDNPEAARRLGINIGAMHYLAYCWLGACAGIAGLMQAHYAREVVPNALYGRELEVLAAVVLGGARLGGGRGTLLGAVLGLALISITQNGLNLLGISPYAFRMIVGAIILVAISMSSDTFAVLREKVRRHRATGRAEGTA</sequence>